<reference evidence="2" key="1">
    <citation type="submission" date="2021-12" db="EMBL/GenBank/DDBJ databases">
        <authorList>
            <person name="King R."/>
        </authorList>
    </citation>
    <scope>NUCLEOTIDE SEQUENCE</scope>
</reference>
<feature type="compositionally biased region" description="Pro residues" evidence="1">
    <location>
        <begin position="576"/>
        <end position="589"/>
    </location>
</feature>
<feature type="compositionally biased region" description="Polar residues" evidence="1">
    <location>
        <begin position="64"/>
        <end position="73"/>
    </location>
</feature>
<proteinExistence type="predicted"/>
<sequence length="600" mass="62295">MTESSTVQSSNRSSTPLATRSSTGARGAISRSSRQQRISSSGSSTKIEDPEEARDNPTPKGNLGQYSASSPRGSYSEALSPRNSRESSPTGDVVEESSHVASRLSQAAGDPNILTQIPGLSSSATNTGADHLLSDDSSDGIFVNLQVSSDNHPVDGSPAPRQNESSRDATAPNVSPSPLPNSLFCILIAHHFSEGNDDFSEEVVPGEVVIPFGCLFQIRSKKMDSRSSRASGSRPLSPPPGLPAIPLRPAPPYLPPDLGLTPDFSRPPPGFAPLASAPGFRPAAPSSQVSLQPSPSSVRFIPIFLVPDGEGDWRVHQGPPFTSPAVPSAGRTVLPSVAVPTLAPSVAPFAVAQPPVYPSVASSAVAQPPVYPSVASSSVAQPPVFTPQLPLPPLPSPSAVSPFAVAPPVFACGWLTGLSPVGRVAYVQELGRCLNCLGDHPVVICQSPRDCLKCWALGMSARHHTLLHEGLGHPPVSDLAPFLAVPTPSEPCESRAVRKRACPAEAGEGAAPKVARAPCGRQGLRAAMEHHGRLRFPGSPRASEGSAPPAAEAEPVPEQFADAVPRAESPGVRPELPSPVRPISPPAALPSPSLHRAGML</sequence>
<evidence type="ECO:0000313" key="2">
    <source>
        <dbReference type="EMBL" id="CAH0395255.1"/>
    </source>
</evidence>
<dbReference type="Proteomes" id="UP001152759">
    <property type="component" value="Chromosome 9"/>
</dbReference>
<feature type="region of interest" description="Disordered" evidence="1">
    <location>
        <begin position="534"/>
        <end position="600"/>
    </location>
</feature>
<evidence type="ECO:0000313" key="3">
    <source>
        <dbReference type="Proteomes" id="UP001152759"/>
    </source>
</evidence>
<feature type="region of interest" description="Disordered" evidence="1">
    <location>
        <begin position="224"/>
        <end position="268"/>
    </location>
</feature>
<feature type="region of interest" description="Disordered" evidence="1">
    <location>
        <begin position="1"/>
        <end position="121"/>
    </location>
</feature>
<dbReference type="AlphaFoldDB" id="A0A9P0APT7"/>
<name>A0A9P0APT7_BEMTA</name>
<feature type="region of interest" description="Disordered" evidence="1">
    <location>
        <begin position="147"/>
        <end position="176"/>
    </location>
</feature>
<accession>A0A9P0APT7</accession>
<protein>
    <submittedName>
        <fullName evidence="2">Uncharacterized protein</fullName>
    </submittedName>
</protein>
<keyword evidence="3" id="KW-1185">Reference proteome</keyword>
<gene>
    <name evidence="2" type="ORF">BEMITA_LOCUS13466</name>
</gene>
<feature type="compositionally biased region" description="Pro residues" evidence="1">
    <location>
        <begin position="236"/>
        <end position="255"/>
    </location>
</feature>
<feature type="compositionally biased region" description="Low complexity" evidence="1">
    <location>
        <begin position="537"/>
        <end position="554"/>
    </location>
</feature>
<dbReference type="EMBL" id="OU963870">
    <property type="protein sequence ID" value="CAH0395255.1"/>
    <property type="molecule type" value="Genomic_DNA"/>
</dbReference>
<organism evidence="2 3">
    <name type="scientific">Bemisia tabaci</name>
    <name type="common">Sweetpotato whitefly</name>
    <name type="synonym">Aleurodes tabaci</name>
    <dbReference type="NCBI Taxonomy" id="7038"/>
    <lineage>
        <taxon>Eukaryota</taxon>
        <taxon>Metazoa</taxon>
        <taxon>Ecdysozoa</taxon>
        <taxon>Arthropoda</taxon>
        <taxon>Hexapoda</taxon>
        <taxon>Insecta</taxon>
        <taxon>Pterygota</taxon>
        <taxon>Neoptera</taxon>
        <taxon>Paraneoptera</taxon>
        <taxon>Hemiptera</taxon>
        <taxon>Sternorrhyncha</taxon>
        <taxon>Aleyrodoidea</taxon>
        <taxon>Aleyrodidae</taxon>
        <taxon>Aleyrodinae</taxon>
        <taxon>Bemisia</taxon>
    </lineage>
</organism>
<evidence type="ECO:0000256" key="1">
    <source>
        <dbReference type="SAM" id="MobiDB-lite"/>
    </source>
</evidence>
<feature type="compositionally biased region" description="Low complexity" evidence="1">
    <location>
        <begin position="1"/>
        <end position="45"/>
    </location>
</feature>